<dbReference type="InterPro" id="IPR036390">
    <property type="entry name" value="WH_DNA-bd_sf"/>
</dbReference>
<proteinExistence type="predicted"/>
<protein>
    <submittedName>
        <fullName evidence="3">MarR family regulatory protein</fullName>
    </submittedName>
    <submittedName>
        <fullName evidence="4">MarR family transcriptional regulator</fullName>
    </submittedName>
</protein>
<dbReference type="OrthoDB" id="2734388at2"/>
<dbReference type="EMBL" id="SRLS01000002">
    <property type="protein sequence ID" value="TGE19088.1"/>
    <property type="molecule type" value="Genomic_DNA"/>
</dbReference>
<evidence type="ECO:0000313" key="5">
    <source>
        <dbReference type="Proteomes" id="UP000254047"/>
    </source>
</evidence>
<accession>A0A380FY95</accession>
<evidence type="ECO:0000313" key="6">
    <source>
        <dbReference type="Proteomes" id="UP000297598"/>
    </source>
</evidence>
<dbReference type="Pfam" id="PF12802">
    <property type="entry name" value="MarR_2"/>
    <property type="match status" value="1"/>
</dbReference>
<dbReference type="InterPro" id="IPR039422">
    <property type="entry name" value="MarR/SlyA-like"/>
</dbReference>
<dbReference type="Gene3D" id="1.10.10.10">
    <property type="entry name" value="Winged helix-like DNA-binding domain superfamily/Winged helix DNA-binding domain"/>
    <property type="match status" value="1"/>
</dbReference>
<dbReference type="InterPro" id="IPR036388">
    <property type="entry name" value="WH-like_DNA-bd_sf"/>
</dbReference>
<keyword evidence="1" id="KW-0238">DNA-binding</keyword>
<feature type="domain" description="HTH marR-type" evidence="2">
    <location>
        <begin position="3"/>
        <end position="136"/>
    </location>
</feature>
<gene>
    <name evidence="4" type="ORF">BJR09_01550</name>
    <name evidence="3" type="ORF">NCTC13830_00752</name>
</gene>
<dbReference type="GO" id="GO:0003700">
    <property type="term" value="F:DNA-binding transcription factor activity"/>
    <property type="evidence" value="ECO:0007669"/>
    <property type="project" value="InterPro"/>
</dbReference>
<dbReference type="PROSITE" id="PS50995">
    <property type="entry name" value="HTH_MARR_2"/>
    <property type="match status" value="1"/>
</dbReference>
<name>A0A380FY95_9STAP</name>
<dbReference type="GO" id="GO:0003677">
    <property type="term" value="F:DNA binding"/>
    <property type="evidence" value="ECO:0007669"/>
    <property type="project" value="UniProtKB-KW"/>
</dbReference>
<evidence type="ECO:0000313" key="4">
    <source>
        <dbReference type="EMBL" id="TGE19088.1"/>
    </source>
</evidence>
<dbReference type="GO" id="GO:0006950">
    <property type="term" value="P:response to stress"/>
    <property type="evidence" value="ECO:0007669"/>
    <property type="project" value="TreeGrafter"/>
</dbReference>
<evidence type="ECO:0000256" key="1">
    <source>
        <dbReference type="ARBA" id="ARBA00023125"/>
    </source>
</evidence>
<reference evidence="3 5" key="1">
    <citation type="submission" date="2018-06" db="EMBL/GenBank/DDBJ databases">
        <authorList>
            <consortium name="Pathogen Informatics"/>
            <person name="Doyle S."/>
        </authorList>
    </citation>
    <scope>NUCLEOTIDE SEQUENCE [LARGE SCALE GENOMIC DNA]</scope>
    <source>
        <strain evidence="3 5">NCTC13830</strain>
    </source>
</reference>
<dbReference type="InterPro" id="IPR000835">
    <property type="entry name" value="HTH_MarR-typ"/>
</dbReference>
<dbReference type="SUPFAM" id="SSF46785">
    <property type="entry name" value="Winged helix' DNA-binding domain"/>
    <property type="match status" value="1"/>
</dbReference>
<dbReference type="EMBL" id="UHDO01000001">
    <property type="protein sequence ID" value="SUM43226.1"/>
    <property type="molecule type" value="Genomic_DNA"/>
</dbReference>
<evidence type="ECO:0000259" key="2">
    <source>
        <dbReference type="PROSITE" id="PS50995"/>
    </source>
</evidence>
<dbReference type="PANTHER" id="PTHR33164:SF44">
    <property type="entry name" value="TRANSCRIPTIONAL REGULATORY PROTEIN"/>
    <property type="match status" value="1"/>
</dbReference>
<sequence length="146" mass="17047">MLTNEFFNSFIGIYRPYVKRTQPILDEFDLHTGQWLVLRDIANSAPTTLVQISKRRFIEKPTTRKIIKALSEKELLTITPGQDKREKILNLSNKGQKLFEDVNNRVTPIQNHLLEKSDLTIEDLEHVISTMSKLHQTLSEEEEEKE</sequence>
<reference evidence="4 6" key="2">
    <citation type="submission" date="2019-04" db="EMBL/GenBank/DDBJ databases">
        <title>Genomic characterization of Staphylococcus petrasii strains.</title>
        <authorList>
            <person name="Vrbovska V."/>
            <person name="Kovarovic V."/>
            <person name="Maslanova I."/>
            <person name="Indrakova A."/>
            <person name="Petras P."/>
            <person name="Sedo O."/>
            <person name="Svec P."/>
            <person name="Fisarova L."/>
            <person name="Sedlacek I."/>
            <person name="Doskar J."/>
            <person name="Pantucek R."/>
        </authorList>
    </citation>
    <scope>NUCLEOTIDE SEQUENCE [LARGE SCALE GENOMIC DNA]</scope>
    <source>
        <strain evidence="4 6">P5404</strain>
    </source>
</reference>
<organism evidence="3 5">
    <name type="scientific">Staphylococcus petrasii</name>
    <dbReference type="NCBI Taxonomy" id="1276936"/>
    <lineage>
        <taxon>Bacteria</taxon>
        <taxon>Bacillati</taxon>
        <taxon>Bacillota</taxon>
        <taxon>Bacilli</taxon>
        <taxon>Bacillales</taxon>
        <taxon>Staphylococcaceae</taxon>
        <taxon>Staphylococcus</taxon>
    </lineage>
</organism>
<dbReference type="Proteomes" id="UP000297598">
    <property type="component" value="Unassembled WGS sequence"/>
</dbReference>
<keyword evidence="6" id="KW-1185">Reference proteome</keyword>
<dbReference type="Proteomes" id="UP000254047">
    <property type="component" value="Unassembled WGS sequence"/>
</dbReference>
<dbReference type="PANTHER" id="PTHR33164">
    <property type="entry name" value="TRANSCRIPTIONAL REGULATOR, MARR FAMILY"/>
    <property type="match status" value="1"/>
</dbReference>
<dbReference type="SMART" id="SM00347">
    <property type="entry name" value="HTH_MARR"/>
    <property type="match status" value="1"/>
</dbReference>
<dbReference type="RefSeq" id="WP_103298891.1">
    <property type="nucleotide sequence ID" value="NZ_AP040368.1"/>
</dbReference>
<dbReference type="AlphaFoldDB" id="A0A380FY95"/>
<evidence type="ECO:0000313" key="3">
    <source>
        <dbReference type="EMBL" id="SUM43226.1"/>
    </source>
</evidence>